<evidence type="ECO:0000256" key="7">
    <source>
        <dbReference type="ARBA" id="ARBA00022679"/>
    </source>
</evidence>
<comment type="catalytic activity">
    <reaction evidence="1">
        <text>(7,8-dihydropterin-6-yl)methyl diphosphate + 4-aminobenzoate = 7,8-dihydropteroate + diphosphate</text>
        <dbReference type="Rhea" id="RHEA:19949"/>
        <dbReference type="ChEBI" id="CHEBI:17836"/>
        <dbReference type="ChEBI" id="CHEBI:17839"/>
        <dbReference type="ChEBI" id="CHEBI:33019"/>
        <dbReference type="ChEBI" id="CHEBI:72950"/>
        <dbReference type="EC" id="2.5.1.15"/>
    </reaction>
</comment>
<keyword evidence="8" id="KW-0479">Metal-binding</keyword>
<dbReference type="PANTHER" id="PTHR20941">
    <property type="entry name" value="FOLATE SYNTHESIS PROTEINS"/>
    <property type="match status" value="1"/>
</dbReference>
<dbReference type="GO" id="GO:0046654">
    <property type="term" value="P:tetrahydrofolate biosynthetic process"/>
    <property type="evidence" value="ECO:0007669"/>
    <property type="project" value="TreeGrafter"/>
</dbReference>
<evidence type="ECO:0000256" key="8">
    <source>
        <dbReference type="ARBA" id="ARBA00022723"/>
    </source>
</evidence>
<evidence type="ECO:0000256" key="3">
    <source>
        <dbReference type="ARBA" id="ARBA00004763"/>
    </source>
</evidence>
<dbReference type="FunFam" id="3.20.20.20:FF:000006">
    <property type="entry name" value="Dihydropteroate synthase"/>
    <property type="match status" value="1"/>
</dbReference>
<keyword evidence="10" id="KW-0289">Folate biosynthesis</keyword>
<keyword evidence="7 13" id="KW-0808">Transferase</keyword>
<dbReference type="PANTHER" id="PTHR20941:SF1">
    <property type="entry name" value="FOLIC ACID SYNTHESIS PROTEIN FOL1"/>
    <property type="match status" value="1"/>
</dbReference>
<proteinExistence type="inferred from homology"/>
<gene>
    <name evidence="13" type="primary">folP</name>
    <name evidence="13" type="ORF">ENP47_03060</name>
</gene>
<evidence type="ECO:0000256" key="5">
    <source>
        <dbReference type="ARBA" id="ARBA00012458"/>
    </source>
</evidence>
<dbReference type="Pfam" id="PF00809">
    <property type="entry name" value="Pterin_bind"/>
    <property type="match status" value="1"/>
</dbReference>
<dbReference type="CDD" id="cd00739">
    <property type="entry name" value="DHPS"/>
    <property type="match status" value="1"/>
</dbReference>
<dbReference type="AlphaFoldDB" id="A0A7C1X2K6"/>
<dbReference type="PROSITE" id="PS50972">
    <property type="entry name" value="PTERIN_BINDING"/>
    <property type="match status" value="1"/>
</dbReference>
<keyword evidence="9" id="KW-0460">Magnesium</keyword>
<dbReference type="GO" id="GO:0004156">
    <property type="term" value="F:dihydropteroate synthase activity"/>
    <property type="evidence" value="ECO:0007669"/>
    <property type="project" value="UniProtKB-EC"/>
</dbReference>
<evidence type="ECO:0000256" key="6">
    <source>
        <dbReference type="ARBA" id="ARBA00016919"/>
    </source>
</evidence>
<dbReference type="InterPro" id="IPR011005">
    <property type="entry name" value="Dihydropteroate_synth-like_sf"/>
</dbReference>
<evidence type="ECO:0000256" key="11">
    <source>
        <dbReference type="ARBA" id="ARBA00030193"/>
    </source>
</evidence>
<name>A0A7C1X2K6_THERO</name>
<evidence type="ECO:0000256" key="2">
    <source>
        <dbReference type="ARBA" id="ARBA00001946"/>
    </source>
</evidence>
<sequence length="282" mass="30637">MVNKAVEVPRVDAPPFDQWPWGRRTFVMGIINVTPDSFSGDGLIDRLDEVVRRARAMAEAGADILDVGGESTRPGHIPVPAEEELRRVIPAIRAIREALPDVPISVDTNKAVVAEAALAAGATMINDVRGLAGDPDMPAVAARAGVPVVIMHDLEIQRADELVPRLIRDLAIRIERALAAGVRWEHIIVDPGFGFGKEPELNLLLLRRLRDLTVLGRPILVGTSRKRTIGYVLGTPPEDRLEGTAATVALSIANGADIVRVHDVREMVRVVRMTDAVVRGTW</sequence>
<dbReference type="GO" id="GO:0046656">
    <property type="term" value="P:folic acid biosynthetic process"/>
    <property type="evidence" value="ECO:0007669"/>
    <property type="project" value="UniProtKB-KW"/>
</dbReference>
<dbReference type="NCBIfam" id="TIGR01496">
    <property type="entry name" value="DHPS"/>
    <property type="match status" value="1"/>
</dbReference>
<evidence type="ECO:0000313" key="13">
    <source>
        <dbReference type="EMBL" id="HEF64575.1"/>
    </source>
</evidence>
<dbReference type="InterPro" id="IPR000489">
    <property type="entry name" value="Pterin-binding_dom"/>
</dbReference>
<dbReference type="EC" id="2.5.1.15" evidence="5"/>
<evidence type="ECO:0000256" key="10">
    <source>
        <dbReference type="ARBA" id="ARBA00022909"/>
    </source>
</evidence>
<organism evidence="13">
    <name type="scientific">Thermomicrobium roseum</name>
    <dbReference type="NCBI Taxonomy" id="500"/>
    <lineage>
        <taxon>Bacteria</taxon>
        <taxon>Pseudomonadati</taxon>
        <taxon>Thermomicrobiota</taxon>
        <taxon>Thermomicrobia</taxon>
        <taxon>Thermomicrobiales</taxon>
        <taxon>Thermomicrobiaceae</taxon>
        <taxon>Thermomicrobium</taxon>
    </lineage>
</organism>
<feature type="domain" description="Pterin-binding" evidence="12">
    <location>
        <begin position="25"/>
        <end position="272"/>
    </location>
</feature>
<comment type="pathway">
    <text evidence="3">Cofactor biosynthesis; tetrahydrofolate biosynthesis; 7,8-dihydrofolate from 2-amino-4-hydroxy-6-hydroxymethyl-7,8-dihydropteridine diphosphate and 4-aminobenzoate: step 1/2.</text>
</comment>
<protein>
    <recommendedName>
        <fullName evidence="6">Dihydropteroate synthase</fullName>
        <ecNumber evidence="5">2.5.1.15</ecNumber>
    </recommendedName>
    <alternativeName>
        <fullName evidence="11">Dihydropteroate pyrophosphorylase</fullName>
    </alternativeName>
</protein>
<dbReference type="EMBL" id="DSJL01000007">
    <property type="protein sequence ID" value="HEF64575.1"/>
    <property type="molecule type" value="Genomic_DNA"/>
</dbReference>
<dbReference type="InterPro" id="IPR006390">
    <property type="entry name" value="DHP_synth_dom"/>
</dbReference>
<evidence type="ECO:0000256" key="1">
    <source>
        <dbReference type="ARBA" id="ARBA00000012"/>
    </source>
</evidence>
<evidence type="ECO:0000256" key="9">
    <source>
        <dbReference type="ARBA" id="ARBA00022842"/>
    </source>
</evidence>
<accession>A0A7C1X2K6</accession>
<dbReference type="InterPro" id="IPR045031">
    <property type="entry name" value="DHP_synth-like"/>
</dbReference>
<dbReference type="PROSITE" id="PS00793">
    <property type="entry name" value="DHPS_2"/>
    <property type="match status" value="1"/>
</dbReference>
<comment type="similarity">
    <text evidence="4">Belongs to the DHPS family.</text>
</comment>
<evidence type="ECO:0000259" key="12">
    <source>
        <dbReference type="PROSITE" id="PS50972"/>
    </source>
</evidence>
<comment type="caution">
    <text evidence="13">The sequence shown here is derived from an EMBL/GenBank/DDBJ whole genome shotgun (WGS) entry which is preliminary data.</text>
</comment>
<reference evidence="13" key="1">
    <citation type="journal article" date="2020" name="mSystems">
        <title>Genome- and Community-Level Interaction Insights into Carbon Utilization and Element Cycling Functions of Hydrothermarchaeota in Hydrothermal Sediment.</title>
        <authorList>
            <person name="Zhou Z."/>
            <person name="Liu Y."/>
            <person name="Xu W."/>
            <person name="Pan J."/>
            <person name="Luo Z.H."/>
            <person name="Li M."/>
        </authorList>
    </citation>
    <scope>NUCLEOTIDE SEQUENCE [LARGE SCALE GENOMIC DNA]</scope>
    <source>
        <strain evidence="13">SpSt-222</strain>
    </source>
</reference>
<dbReference type="Gene3D" id="3.20.20.20">
    <property type="entry name" value="Dihydropteroate synthase-like"/>
    <property type="match status" value="1"/>
</dbReference>
<evidence type="ECO:0000256" key="4">
    <source>
        <dbReference type="ARBA" id="ARBA00009503"/>
    </source>
</evidence>
<comment type="cofactor">
    <cofactor evidence="2">
        <name>Mg(2+)</name>
        <dbReference type="ChEBI" id="CHEBI:18420"/>
    </cofactor>
</comment>
<dbReference type="GO" id="GO:0046872">
    <property type="term" value="F:metal ion binding"/>
    <property type="evidence" value="ECO:0007669"/>
    <property type="project" value="UniProtKB-KW"/>
</dbReference>
<dbReference type="GO" id="GO:0005829">
    <property type="term" value="C:cytosol"/>
    <property type="evidence" value="ECO:0007669"/>
    <property type="project" value="TreeGrafter"/>
</dbReference>
<dbReference type="SUPFAM" id="SSF51717">
    <property type="entry name" value="Dihydropteroate synthetase-like"/>
    <property type="match status" value="1"/>
</dbReference>